<evidence type="ECO:0000313" key="3">
    <source>
        <dbReference type="Proteomes" id="UP000246104"/>
    </source>
</evidence>
<name>A0A317JSB0_9BACT</name>
<evidence type="ECO:0000256" key="1">
    <source>
        <dbReference type="SAM" id="MobiDB-lite"/>
    </source>
</evidence>
<organism evidence="2 3">
    <name type="scientific">Candidatus Cerribacteria bacterium 'Amazon FNV 2010 28 9'</name>
    <dbReference type="NCBI Taxonomy" id="2081795"/>
    <lineage>
        <taxon>Bacteria</taxon>
        <taxon>Candidatus Cerribacteria</taxon>
    </lineage>
</organism>
<dbReference type="Proteomes" id="UP000246104">
    <property type="component" value="Unassembled WGS sequence"/>
</dbReference>
<comment type="caution">
    <text evidence="2">The sequence shown here is derived from an EMBL/GenBank/DDBJ whole genome shotgun (WGS) entry which is preliminary data.</text>
</comment>
<sequence length="183" mass="20549">MGFYNSVESNQQELYSERYMELKGIWQKIERGVLLTGAGLGLFASLKLSQGQREPTAVEPTHPAPTMPSVKPKIEPTAYTVPSNKRAEAYQTFEGKPIQLDSPYSVKVEGKPMMLTFHDAGVYPPDPSLDNDAYTIYWVREGNRDNNMQTADQQELNTLYITDPDGAVVEFAQADDKGNIRFH</sequence>
<proteinExistence type="predicted"/>
<protein>
    <submittedName>
        <fullName evidence="2">Uncharacterized protein</fullName>
    </submittedName>
</protein>
<reference evidence="2 3" key="1">
    <citation type="submission" date="2018-02" db="EMBL/GenBank/DDBJ databases">
        <title>Genomic Reconstructions from Amazon Rainforest and Pasture Soil Reveal Novel Insights into the Physiology of Candidate Phyla in Tropical Sites.</title>
        <authorList>
            <person name="Kroeger M.E."/>
            <person name="Delmont T."/>
            <person name="Eren A.M."/>
            <person name="Guo J."/>
            <person name="Meyer K.M."/>
            <person name="Khan K."/>
            <person name="Rodrigues J.L.M."/>
            <person name="Bohannan B.J.M."/>
            <person name="Tringe S."/>
            <person name="Borges C.D."/>
            <person name="Tiedje J."/>
            <person name="Tsai S.M."/>
            <person name="Nusslein K."/>
        </authorList>
    </citation>
    <scope>NUCLEOTIDE SEQUENCE [LARGE SCALE GENOMIC DNA]</scope>
    <source>
        <strain evidence="2">Amazon FNV 2010 28 9</strain>
    </source>
</reference>
<gene>
    <name evidence="2" type="ORF">C5B42_05500</name>
</gene>
<evidence type="ECO:0000313" key="2">
    <source>
        <dbReference type="EMBL" id="PWU22664.1"/>
    </source>
</evidence>
<accession>A0A317JSB0</accession>
<dbReference type="EMBL" id="PSRQ01000059">
    <property type="protein sequence ID" value="PWU22664.1"/>
    <property type="molecule type" value="Genomic_DNA"/>
</dbReference>
<dbReference type="AlphaFoldDB" id="A0A317JSB0"/>
<feature type="region of interest" description="Disordered" evidence="1">
    <location>
        <begin position="53"/>
        <end position="74"/>
    </location>
</feature>